<evidence type="ECO:0000256" key="1">
    <source>
        <dbReference type="ARBA" id="ARBA00008455"/>
    </source>
</evidence>
<dbReference type="Gene3D" id="3.90.70.10">
    <property type="entry name" value="Cysteine proteinases"/>
    <property type="match status" value="1"/>
</dbReference>
<dbReference type="InterPro" id="IPR013201">
    <property type="entry name" value="Prot_inhib_I29"/>
</dbReference>
<keyword evidence="7" id="KW-1185">Reference proteome</keyword>
<dbReference type="PANTHER" id="PTHR12411">
    <property type="entry name" value="CYSTEINE PROTEASE FAMILY C1-RELATED"/>
    <property type="match status" value="1"/>
</dbReference>
<gene>
    <name evidence="6" type="ORF">VOLCADRAFT_100247</name>
</gene>
<dbReference type="FunFam" id="3.90.70.10:FF:000332">
    <property type="entry name" value="Cathepsin L1"/>
    <property type="match status" value="1"/>
</dbReference>
<dbReference type="InterPro" id="IPR000668">
    <property type="entry name" value="Peptidase_C1A_C"/>
</dbReference>
<feature type="chain" id="PRO_5003124588" evidence="3">
    <location>
        <begin position="30"/>
        <end position="756"/>
    </location>
</feature>
<dbReference type="AlphaFoldDB" id="D8UJT5"/>
<dbReference type="PRINTS" id="PR00705">
    <property type="entry name" value="PAPAIN"/>
</dbReference>
<dbReference type="GO" id="GO:0008234">
    <property type="term" value="F:cysteine-type peptidase activity"/>
    <property type="evidence" value="ECO:0007669"/>
    <property type="project" value="InterPro"/>
</dbReference>
<dbReference type="SMART" id="SM00848">
    <property type="entry name" value="Inhibitor_I29"/>
    <property type="match status" value="1"/>
</dbReference>
<dbReference type="GO" id="GO:0006508">
    <property type="term" value="P:proteolysis"/>
    <property type="evidence" value="ECO:0007669"/>
    <property type="project" value="InterPro"/>
</dbReference>
<accession>D8UJT5</accession>
<dbReference type="GeneID" id="9625587"/>
<dbReference type="InterPro" id="IPR039417">
    <property type="entry name" value="Peptidase_C1A_papain-like"/>
</dbReference>
<feature type="domain" description="Peptidase C1A papain C-terminal" evidence="4">
    <location>
        <begin position="505"/>
        <end position="722"/>
    </location>
</feature>
<dbReference type="eggNOG" id="KOG1543">
    <property type="taxonomic scope" value="Eukaryota"/>
</dbReference>
<reference evidence="6 7" key="1">
    <citation type="journal article" date="2010" name="Science">
        <title>Genomic analysis of organismal complexity in the multicellular green alga Volvox carteri.</title>
        <authorList>
            <person name="Prochnik S.E."/>
            <person name="Umen J."/>
            <person name="Nedelcu A.M."/>
            <person name="Hallmann A."/>
            <person name="Miller S.M."/>
            <person name="Nishii I."/>
            <person name="Ferris P."/>
            <person name="Kuo A."/>
            <person name="Mitros T."/>
            <person name="Fritz-Laylin L.K."/>
            <person name="Hellsten U."/>
            <person name="Chapman J."/>
            <person name="Simakov O."/>
            <person name="Rensing S.A."/>
            <person name="Terry A."/>
            <person name="Pangilinan J."/>
            <person name="Kapitonov V."/>
            <person name="Jurka J."/>
            <person name="Salamov A."/>
            <person name="Shapiro H."/>
            <person name="Schmutz J."/>
            <person name="Grimwood J."/>
            <person name="Lindquist E."/>
            <person name="Lucas S."/>
            <person name="Grigoriev I.V."/>
            <person name="Schmitt R."/>
            <person name="Kirk D."/>
            <person name="Rokhsar D.S."/>
        </authorList>
    </citation>
    <scope>NUCLEOTIDE SEQUENCE [LARGE SCALE GENOMIC DNA]</scope>
    <source>
        <strain evidence="7">f. Nagariensis / Eve</strain>
    </source>
</reference>
<proteinExistence type="inferred from homology"/>
<dbReference type="InParanoid" id="D8UJT5"/>
<dbReference type="InterPro" id="IPR000169">
    <property type="entry name" value="Pept_cys_AS"/>
</dbReference>
<dbReference type="KEGG" id="vcn:VOLCADRAFT_100247"/>
<dbReference type="OrthoDB" id="10253408at2759"/>
<dbReference type="InterPro" id="IPR025661">
    <property type="entry name" value="Pept_asp_AS"/>
</dbReference>
<dbReference type="SUPFAM" id="SSF54001">
    <property type="entry name" value="Cysteine proteinases"/>
    <property type="match status" value="1"/>
</dbReference>
<dbReference type="RefSeq" id="XP_002958930.1">
    <property type="nucleotide sequence ID" value="XM_002958884.1"/>
</dbReference>
<dbReference type="EMBL" id="GL378431">
    <property type="protein sequence ID" value="EFJ40010.1"/>
    <property type="molecule type" value="Genomic_DNA"/>
</dbReference>
<keyword evidence="3" id="KW-0732">Signal</keyword>
<dbReference type="CDD" id="cd02248">
    <property type="entry name" value="Peptidase_C1A"/>
    <property type="match status" value="1"/>
</dbReference>
<dbReference type="STRING" id="3068.D8UJT5"/>
<evidence type="ECO:0000259" key="5">
    <source>
        <dbReference type="SMART" id="SM00848"/>
    </source>
</evidence>
<evidence type="ECO:0000313" key="7">
    <source>
        <dbReference type="Proteomes" id="UP000001058"/>
    </source>
</evidence>
<dbReference type="SMART" id="SM00645">
    <property type="entry name" value="Pept_C1"/>
    <property type="match status" value="1"/>
</dbReference>
<dbReference type="Pfam" id="PF08246">
    <property type="entry name" value="Inhibitor_I29"/>
    <property type="match status" value="1"/>
</dbReference>
<evidence type="ECO:0000256" key="3">
    <source>
        <dbReference type="SAM" id="SignalP"/>
    </source>
</evidence>
<dbReference type="PROSITE" id="PS00139">
    <property type="entry name" value="THIOL_PROTEASE_CYS"/>
    <property type="match status" value="1"/>
</dbReference>
<feature type="signal peptide" evidence="3">
    <location>
        <begin position="1"/>
        <end position="29"/>
    </location>
</feature>
<protein>
    <submittedName>
        <fullName evidence="6">Uncharacterized protein</fullName>
    </submittedName>
</protein>
<evidence type="ECO:0000259" key="4">
    <source>
        <dbReference type="SMART" id="SM00645"/>
    </source>
</evidence>
<organism evidence="7">
    <name type="scientific">Volvox carteri f. nagariensis</name>
    <dbReference type="NCBI Taxonomy" id="3068"/>
    <lineage>
        <taxon>Eukaryota</taxon>
        <taxon>Viridiplantae</taxon>
        <taxon>Chlorophyta</taxon>
        <taxon>core chlorophytes</taxon>
        <taxon>Chlorophyceae</taxon>
        <taxon>CS clade</taxon>
        <taxon>Chlamydomonadales</taxon>
        <taxon>Volvocaceae</taxon>
        <taxon>Volvox</taxon>
    </lineage>
</organism>
<dbReference type="InterPro" id="IPR038765">
    <property type="entry name" value="Papain-like_cys_pep_sf"/>
</dbReference>
<dbReference type="InterPro" id="IPR013128">
    <property type="entry name" value="Peptidase_C1A"/>
</dbReference>
<name>D8UJT5_VOLCA</name>
<sequence>MRVRDMYSSGGFAAAAGLLLWLATCSTNAATTATPRSPIFPDVFSLKYTFSMPHFYLTQPKGLRYRALAAPDAIGVVVLQLNWCCACGIVACCVLQWKLCCATCDVTTTVQATLHAMQAPSGIHFHLVVFLGRCYPVSVWYDGPKNLRRVEAYDGEDSCVSVEGVDYTIIPRINTLQCDVYGEKGRKVQSVRWEYGGSVEFDGRQADIWQRQIKEYDKVSQYTFYVTPDAVPLRLYMMGINYLTNAHFDELSSVRLFHIFRVRSHCSRTSHWKSCNYVRATQMIRPCLEDAFTHIHLYKLLPNAVFRRYLYDFTHFAPGLPNNASNLFVVPTICNEVTAKKGQRQHPAALQLGALLPDIRAYDHNRAYNIWSRAHGRAHADADEYDARMKRFRSVVERVQAHNANPNRSFSMRLNHWADWHHDEFLQAMMPNRRRETAANVQQYDLSYRQERGKGVLGLTSVEEGSRGGGGGRGEEEEEEVLLSERPGPYRPVGRLGASLPRHQLPYSVDWRGTGADPGVKDQGMCGSCYAFAATGAMDGAWFVATGQRRSFSEQQIVDCAWEYGPNGCFGGYYQPVFNYVAENGGIALEQDYSYRSEVGFCRSANRSMVGQFSGYWAVESRNEEALMEAVWKYGPVAVSVDAAPESFRFYSGGVYDEPTCSHKMRDLDHTVTLYGYGTTADGKDYWLVRNSWAKFYGDDGYIRILRGSRDCGIATDPAVPVVPEHLVNWEAREAARRAAAKWKPEPQRQPQQRQQ</sequence>
<dbReference type="Proteomes" id="UP000001058">
    <property type="component" value="Unassembled WGS sequence"/>
</dbReference>
<dbReference type="Pfam" id="PF00112">
    <property type="entry name" value="Peptidase_C1"/>
    <property type="match status" value="1"/>
</dbReference>
<keyword evidence="2" id="KW-1015">Disulfide bond</keyword>
<comment type="similarity">
    <text evidence="1">Belongs to the peptidase C1 family.</text>
</comment>
<evidence type="ECO:0000256" key="2">
    <source>
        <dbReference type="ARBA" id="ARBA00023157"/>
    </source>
</evidence>
<feature type="domain" description="Cathepsin propeptide inhibitor" evidence="5">
    <location>
        <begin position="368"/>
        <end position="425"/>
    </location>
</feature>
<evidence type="ECO:0000313" key="6">
    <source>
        <dbReference type="EMBL" id="EFJ40010.1"/>
    </source>
</evidence>
<dbReference type="PROSITE" id="PS00640">
    <property type="entry name" value="THIOL_PROTEASE_ASN"/>
    <property type="match status" value="1"/>
</dbReference>